<evidence type="ECO:0000313" key="3">
    <source>
        <dbReference type="Proteomes" id="UP001556040"/>
    </source>
</evidence>
<keyword evidence="3" id="KW-1185">Reference proteome</keyword>
<accession>A0ABV3Q201</accession>
<gene>
    <name evidence="2" type="ORF">AB1471_04905</name>
</gene>
<organism evidence="2 3">
    <name type="scientific">Jeotgalibacillus marinus</name>
    <dbReference type="NCBI Taxonomy" id="86667"/>
    <lineage>
        <taxon>Bacteria</taxon>
        <taxon>Bacillati</taxon>
        <taxon>Bacillota</taxon>
        <taxon>Bacilli</taxon>
        <taxon>Bacillales</taxon>
        <taxon>Caryophanaceae</taxon>
        <taxon>Jeotgalibacillus</taxon>
    </lineage>
</organism>
<sequence>MLTGWTERANAIDQYIDNGGKSSISSKQMLLFMGQPQELPVYKIPISLLSFNVDNGRFAAEKRLKEQEIGFELDNRNPAHESYFIDLLIPKNAKSERLLNDLESYGQLSPGVITQDGFLVDANRRLACMKRLNEKSPRSCYQYLLVHRLPANVPAKEIYKLEVQFQIKTDLKEEYNPINDLLKIKEGLEHMSEQELLETLDWKPKKLKEYQDRLDLVDGFLHSIDQPENYTILLNLNEHFVEIQKEIAALKKLGFNPFENEKVIDIMYRILEVNLDKDFDKTITQRDHIRNLREAFVDDKIFKVLTKNMFKQDNATSEEIFNDVTAAAEMSRMQRNNDRSEELLKKAINLLTQIQDDSDAFAKKDFKVLFEELDELVSTIKEKVKE</sequence>
<reference evidence="2 3" key="1">
    <citation type="journal article" date="1979" name="Int. J. Syst. Evol. Microbiol.">
        <title>Bacillus globisporus subsp. marinus subsp. nov.</title>
        <authorList>
            <person name="Liu H."/>
        </authorList>
    </citation>
    <scope>NUCLEOTIDE SEQUENCE [LARGE SCALE GENOMIC DNA]</scope>
    <source>
        <strain evidence="2 3">DSM 1297</strain>
    </source>
</reference>
<feature type="coiled-coil region" evidence="1">
    <location>
        <begin position="330"/>
        <end position="357"/>
    </location>
</feature>
<keyword evidence="1" id="KW-0175">Coiled coil</keyword>
<comment type="caution">
    <text evidence="2">The sequence shown here is derived from an EMBL/GenBank/DDBJ whole genome shotgun (WGS) entry which is preliminary data.</text>
</comment>
<dbReference type="Proteomes" id="UP001556040">
    <property type="component" value="Unassembled WGS sequence"/>
</dbReference>
<evidence type="ECO:0000313" key="2">
    <source>
        <dbReference type="EMBL" id="MEW9501141.1"/>
    </source>
</evidence>
<proteinExistence type="predicted"/>
<dbReference type="EMBL" id="JBFMIA010000002">
    <property type="protein sequence ID" value="MEW9501141.1"/>
    <property type="molecule type" value="Genomic_DNA"/>
</dbReference>
<name>A0ABV3Q201_9BACL</name>
<evidence type="ECO:0000256" key="1">
    <source>
        <dbReference type="SAM" id="Coils"/>
    </source>
</evidence>
<protein>
    <submittedName>
        <fullName evidence="2">Uncharacterized protein</fullName>
    </submittedName>
</protein>
<dbReference type="RefSeq" id="WP_367778614.1">
    <property type="nucleotide sequence ID" value="NZ_JBFMIA010000002.1"/>
</dbReference>